<dbReference type="FunFam" id="3.40.50.300:FF:001119">
    <property type="entry name" value="Iron-sulfur cluster carrier protein"/>
    <property type="match status" value="1"/>
</dbReference>
<accession>A0A2N1PL92</accession>
<keyword evidence="5 6" id="KW-0411">Iron-sulfur</keyword>
<keyword evidence="1 6" id="KW-0479">Metal-binding</keyword>
<evidence type="ECO:0000256" key="4">
    <source>
        <dbReference type="ARBA" id="ARBA00023004"/>
    </source>
</evidence>
<sequence>MGSVKCSSDAGAGGCGSCCSGCADGNGDVKKSGIRRTVIVLSGKGGVGKSTVALNLAVAMSLEGFRVGLLDIDIHGPSIPLMLGLEDKVMMSSNGLMEPLTAGNLKVMSIGFLLQDKNDAVIWRGPMKAGVIEQFLKEVNWGDLDCLIVDSPPGTGDEPLSICQNAGASSEGLIVTTPQEVSSADVRKSINFCRKVQLPIIGIIENMSGFVCPDCCRITHIFSSGGGQKLAHDNGVSFLGSIPLDPEIGICGDMGKPYIHRFSDSPVSALFRKISQDILDSPLASERCASGDIHRKKSEFK</sequence>
<dbReference type="PANTHER" id="PTHR23264">
    <property type="entry name" value="NUCLEOTIDE-BINDING PROTEIN NBP35 YEAST -RELATED"/>
    <property type="match status" value="1"/>
</dbReference>
<dbReference type="InterPro" id="IPR003593">
    <property type="entry name" value="AAA+_ATPase"/>
</dbReference>
<dbReference type="GO" id="GO:0051536">
    <property type="term" value="F:iron-sulfur cluster binding"/>
    <property type="evidence" value="ECO:0007669"/>
    <property type="project" value="UniProtKB-UniRule"/>
</dbReference>
<comment type="function">
    <text evidence="6">Binds and transfers iron-sulfur (Fe-S) clusters to target apoproteins. Can hydrolyze ATP.</text>
</comment>
<organism evidence="8 9">
    <name type="scientific">Candidatus Wallbacteria bacterium HGW-Wallbacteria-1</name>
    <dbReference type="NCBI Taxonomy" id="2013854"/>
    <lineage>
        <taxon>Bacteria</taxon>
        <taxon>Candidatus Walliibacteriota</taxon>
    </lineage>
</organism>
<dbReference type="EMBL" id="PGXC01000025">
    <property type="protein sequence ID" value="PKK89099.1"/>
    <property type="molecule type" value="Genomic_DNA"/>
</dbReference>
<dbReference type="SUPFAM" id="SSF52540">
    <property type="entry name" value="P-loop containing nucleoside triphosphate hydrolases"/>
    <property type="match status" value="1"/>
</dbReference>
<evidence type="ECO:0000259" key="7">
    <source>
        <dbReference type="SMART" id="SM00382"/>
    </source>
</evidence>
<keyword evidence="6" id="KW-0378">Hydrolase</keyword>
<dbReference type="InterPro" id="IPR033756">
    <property type="entry name" value="YlxH/NBP35"/>
</dbReference>
<evidence type="ECO:0000256" key="3">
    <source>
        <dbReference type="ARBA" id="ARBA00022840"/>
    </source>
</evidence>
<comment type="caution">
    <text evidence="8">The sequence shown here is derived from an EMBL/GenBank/DDBJ whole genome shotgun (WGS) entry which is preliminary data.</text>
</comment>
<dbReference type="SMART" id="SM00382">
    <property type="entry name" value="AAA"/>
    <property type="match status" value="1"/>
</dbReference>
<evidence type="ECO:0000313" key="8">
    <source>
        <dbReference type="EMBL" id="PKK89099.1"/>
    </source>
</evidence>
<keyword evidence="2 6" id="KW-0547">Nucleotide-binding</keyword>
<reference evidence="8 9" key="1">
    <citation type="journal article" date="2017" name="ISME J.">
        <title>Potential for microbial H2 and metal transformations associated with novel bacteria and archaea in deep terrestrial subsurface sediments.</title>
        <authorList>
            <person name="Hernsdorf A.W."/>
            <person name="Amano Y."/>
            <person name="Miyakawa K."/>
            <person name="Ise K."/>
            <person name="Suzuki Y."/>
            <person name="Anantharaman K."/>
            <person name="Probst A."/>
            <person name="Burstein D."/>
            <person name="Thomas B.C."/>
            <person name="Banfield J.F."/>
        </authorList>
    </citation>
    <scope>NUCLEOTIDE SEQUENCE [LARGE SCALE GENOMIC DNA]</scope>
    <source>
        <strain evidence="8">HGW-Wallbacteria-1</strain>
    </source>
</reference>
<comment type="subunit">
    <text evidence="6">Homodimer.</text>
</comment>
<keyword evidence="3 6" id="KW-0067">ATP-binding</keyword>
<dbReference type="Gene3D" id="3.40.50.300">
    <property type="entry name" value="P-loop containing nucleotide triphosphate hydrolases"/>
    <property type="match status" value="1"/>
</dbReference>
<comment type="similarity">
    <text evidence="6">Belongs to the Mrp/NBP35 ATP-binding proteins family.</text>
</comment>
<dbReference type="Pfam" id="PF10609">
    <property type="entry name" value="ParA"/>
    <property type="match status" value="1"/>
</dbReference>
<dbReference type="CDD" id="cd02037">
    <property type="entry name" value="Mrp_NBP35"/>
    <property type="match status" value="1"/>
</dbReference>
<feature type="domain" description="AAA+ ATPase" evidence="7">
    <location>
        <begin position="35"/>
        <end position="202"/>
    </location>
</feature>
<evidence type="ECO:0000256" key="2">
    <source>
        <dbReference type="ARBA" id="ARBA00022741"/>
    </source>
</evidence>
<keyword evidence="4 6" id="KW-0408">Iron</keyword>
<dbReference type="HAMAP" id="MF_02040">
    <property type="entry name" value="Mrp_NBP35"/>
    <property type="match status" value="1"/>
</dbReference>
<dbReference type="GO" id="GO:0005829">
    <property type="term" value="C:cytosol"/>
    <property type="evidence" value="ECO:0007669"/>
    <property type="project" value="TreeGrafter"/>
</dbReference>
<dbReference type="GO" id="GO:0016226">
    <property type="term" value="P:iron-sulfur cluster assembly"/>
    <property type="evidence" value="ECO:0007669"/>
    <property type="project" value="InterPro"/>
</dbReference>
<proteinExistence type="inferred from homology"/>
<name>A0A2N1PL92_9BACT</name>
<dbReference type="PANTHER" id="PTHR23264:SF19">
    <property type="entry name" value="CYTOSOLIC FE-S CLUSTER ASSEMBLY FACTOR NUBP2"/>
    <property type="match status" value="1"/>
</dbReference>
<evidence type="ECO:0000256" key="1">
    <source>
        <dbReference type="ARBA" id="ARBA00022723"/>
    </source>
</evidence>
<evidence type="ECO:0000256" key="5">
    <source>
        <dbReference type="ARBA" id="ARBA00023014"/>
    </source>
</evidence>
<dbReference type="GO" id="GO:0046872">
    <property type="term" value="F:metal ion binding"/>
    <property type="evidence" value="ECO:0007669"/>
    <property type="project" value="UniProtKB-KW"/>
</dbReference>
<dbReference type="Proteomes" id="UP000233256">
    <property type="component" value="Unassembled WGS sequence"/>
</dbReference>
<protein>
    <recommendedName>
        <fullName evidence="6">Iron-sulfur cluster carrier protein</fullName>
    </recommendedName>
</protein>
<evidence type="ECO:0000313" key="9">
    <source>
        <dbReference type="Proteomes" id="UP000233256"/>
    </source>
</evidence>
<dbReference type="GO" id="GO:0016887">
    <property type="term" value="F:ATP hydrolysis activity"/>
    <property type="evidence" value="ECO:0007669"/>
    <property type="project" value="UniProtKB-UniRule"/>
</dbReference>
<feature type="binding site" evidence="6">
    <location>
        <begin position="43"/>
        <end position="50"/>
    </location>
    <ligand>
        <name>ATP</name>
        <dbReference type="ChEBI" id="CHEBI:30616"/>
    </ligand>
</feature>
<dbReference type="GO" id="GO:0140663">
    <property type="term" value="F:ATP-dependent FeS chaperone activity"/>
    <property type="evidence" value="ECO:0007669"/>
    <property type="project" value="InterPro"/>
</dbReference>
<dbReference type="InterPro" id="IPR027417">
    <property type="entry name" value="P-loop_NTPase"/>
</dbReference>
<gene>
    <name evidence="8" type="ORF">CVV64_15845</name>
</gene>
<dbReference type="GO" id="GO:0005524">
    <property type="term" value="F:ATP binding"/>
    <property type="evidence" value="ECO:0007669"/>
    <property type="project" value="UniProtKB-UniRule"/>
</dbReference>
<evidence type="ECO:0000256" key="6">
    <source>
        <dbReference type="HAMAP-Rule" id="MF_02040"/>
    </source>
</evidence>
<dbReference type="AlphaFoldDB" id="A0A2N1PL92"/>
<dbReference type="InterPro" id="IPR019591">
    <property type="entry name" value="Mrp/NBP35_ATP-bd"/>
</dbReference>